<reference evidence="5 6" key="1">
    <citation type="submission" date="2019-07" db="EMBL/GenBank/DDBJ databases">
        <title>Rhodotorula toruloides NBRC10032 genome sequencing.</title>
        <authorList>
            <person name="Shida Y."/>
            <person name="Takaku H."/>
            <person name="Ogasawara W."/>
            <person name="Mori K."/>
        </authorList>
    </citation>
    <scope>NUCLEOTIDE SEQUENCE [LARGE SCALE GENOMIC DNA]</scope>
    <source>
        <strain evidence="5 6">NBRC10032</strain>
    </source>
</reference>
<feature type="region of interest" description="Disordered" evidence="3">
    <location>
        <begin position="524"/>
        <end position="550"/>
    </location>
</feature>
<dbReference type="CDD" id="cd12148">
    <property type="entry name" value="fungal_TF_MHR"/>
    <property type="match status" value="1"/>
</dbReference>
<dbReference type="PROSITE" id="PS50048">
    <property type="entry name" value="ZN2_CY6_FUNGAL_2"/>
    <property type="match status" value="1"/>
</dbReference>
<dbReference type="SMART" id="SM00066">
    <property type="entry name" value="GAL4"/>
    <property type="match status" value="1"/>
</dbReference>
<comment type="caution">
    <text evidence="5">The sequence shown here is derived from an EMBL/GenBank/DDBJ whole genome shotgun (WGS) entry which is preliminary data.</text>
</comment>
<dbReference type="OrthoDB" id="2123952at2759"/>
<dbReference type="InterPro" id="IPR001138">
    <property type="entry name" value="Zn2Cys6_DnaBD"/>
</dbReference>
<dbReference type="PANTHER" id="PTHR46910:SF18">
    <property type="entry name" value="ZN(II)2CYS6 TRANSCRIPTION FACTOR (EUROFUNG)"/>
    <property type="match status" value="1"/>
</dbReference>
<dbReference type="SUPFAM" id="SSF57701">
    <property type="entry name" value="Zn2/Cys6 DNA-binding domain"/>
    <property type="match status" value="1"/>
</dbReference>
<keyword evidence="2" id="KW-0539">Nucleus</keyword>
<dbReference type="Proteomes" id="UP000321518">
    <property type="component" value="Unassembled WGS sequence"/>
</dbReference>
<evidence type="ECO:0000256" key="2">
    <source>
        <dbReference type="ARBA" id="ARBA00023242"/>
    </source>
</evidence>
<dbReference type="InterPro" id="IPR050987">
    <property type="entry name" value="AtrR-like"/>
</dbReference>
<name>A0A511KH02_RHOTO</name>
<feature type="domain" description="Zn(2)-C6 fungal-type" evidence="4">
    <location>
        <begin position="11"/>
        <end position="45"/>
    </location>
</feature>
<dbReference type="AlphaFoldDB" id="A0A511KH02"/>
<dbReference type="CDD" id="cd00067">
    <property type="entry name" value="GAL4"/>
    <property type="match status" value="1"/>
</dbReference>
<dbReference type="Pfam" id="PF00172">
    <property type="entry name" value="Zn_clus"/>
    <property type="match status" value="1"/>
</dbReference>
<dbReference type="InterPro" id="IPR036864">
    <property type="entry name" value="Zn2-C6_fun-type_DNA-bd_sf"/>
</dbReference>
<evidence type="ECO:0000256" key="1">
    <source>
        <dbReference type="ARBA" id="ARBA00022723"/>
    </source>
</evidence>
<proteinExistence type="predicted"/>
<evidence type="ECO:0000313" key="5">
    <source>
        <dbReference type="EMBL" id="GEM09650.1"/>
    </source>
</evidence>
<dbReference type="GO" id="GO:0003677">
    <property type="term" value="F:DNA binding"/>
    <property type="evidence" value="ECO:0007669"/>
    <property type="project" value="InterPro"/>
</dbReference>
<keyword evidence="1" id="KW-0479">Metal-binding</keyword>
<feature type="compositionally biased region" description="Low complexity" evidence="3">
    <location>
        <begin position="525"/>
        <end position="546"/>
    </location>
</feature>
<protein>
    <submittedName>
        <fullName evidence="5">C6 transcription factor</fullName>
    </submittedName>
</protein>
<evidence type="ECO:0000313" key="6">
    <source>
        <dbReference type="Proteomes" id="UP000321518"/>
    </source>
</evidence>
<dbReference type="PANTHER" id="PTHR46910">
    <property type="entry name" value="TRANSCRIPTION FACTOR PDR1"/>
    <property type="match status" value="1"/>
</dbReference>
<dbReference type="GO" id="GO:0000981">
    <property type="term" value="F:DNA-binding transcription factor activity, RNA polymerase II-specific"/>
    <property type="evidence" value="ECO:0007669"/>
    <property type="project" value="InterPro"/>
</dbReference>
<gene>
    <name evidence="5" type="ORF">Rt10032_c08g3667</name>
</gene>
<organism evidence="5 6">
    <name type="scientific">Rhodotorula toruloides</name>
    <name type="common">Yeast</name>
    <name type="synonym">Rhodosporidium toruloides</name>
    <dbReference type="NCBI Taxonomy" id="5286"/>
    <lineage>
        <taxon>Eukaryota</taxon>
        <taxon>Fungi</taxon>
        <taxon>Dikarya</taxon>
        <taxon>Basidiomycota</taxon>
        <taxon>Pucciniomycotina</taxon>
        <taxon>Microbotryomycetes</taxon>
        <taxon>Sporidiobolales</taxon>
        <taxon>Sporidiobolaceae</taxon>
        <taxon>Rhodotorula</taxon>
    </lineage>
</organism>
<sequence>MEKTRKRVSRACDFCHKRGLKCSGRPEEADGACSSCLKHHVACTFDRPAKKRGPAPRPKPTTTTDFTFASSSSALSTPTLPSYAAAAYPPLANGWRPPVLVPVYALLKVLAIYHETAYPIFPYFVWPDFIVKVSHEEHLNNRAFYGTVFAATALGLARIRDSAASTNPLSPQEAAALPTPEQLFAAAEDAVPRDLSEAEDFDFVRTTALLALISIQFARPRKLHQHLGTFWTLCSTNRLHDEKRWGQRLSRIEREERRRVIWSMYTLDLFSALSFGGALRSRDASLLVSFPSEFDDEILVGDDSSDSQASSTTCWLTGWNFVTELYKTLEHALDSPGSRDLQIHSGTVTASSFLDFLDTAYSSLPQAFKEIRPFSDNARQDRFGYQSANILVTLQTVKMVVVCRDLTDARQRDQAVQIAEALLRDVGAVPLAYLQAISSPLIHHLVGIYKLLFPITEHALTPDLFIRIRQLLIDMTALLQRLQSRLTYTTDVVQRFQSQIARMDAAQAIGLSRPASPRLAPPVIPSVSSASTAQPAPSASTATSTPNPRFLSLDLQQSNHSYSVAPPYDSSFAAAPLDVPWESAFELQDVFCDWPFDFDASWTGIGTGLGEMQLEAGDWQ</sequence>
<dbReference type="InterPro" id="IPR007219">
    <property type="entry name" value="XnlR_reg_dom"/>
</dbReference>
<dbReference type="EMBL" id="BJWK01000008">
    <property type="protein sequence ID" value="GEM09650.1"/>
    <property type="molecule type" value="Genomic_DNA"/>
</dbReference>
<evidence type="ECO:0000259" key="4">
    <source>
        <dbReference type="PROSITE" id="PS50048"/>
    </source>
</evidence>
<dbReference type="Pfam" id="PF04082">
    <property type="entry name" value="Fungal_trans"/>
    <property type="match status" value="1"/>
</dbReference>
<dbReference type="GO" id="GO:0006351">
    <property type="term" value="P:DNA-templated transcription"/>
    <property type="evidence" value="ECO:0007669"/>
    <property type="project" value="InterPro"/>
</dbReference>
<evidence type="ECO:0000256" key="3">
    <source>
        <dbReference type="SAM" id="MobiDB-lite"/>
    </source>
</evidence>
<dbReference type="GO" id="GO:0008270">
    <property type="term" value="F:zinc ion binding"/>
    <property type="evidence" value="ECO:0007669"/>
    <property type="project" value="InterPro"/>
</dbReference>
<accession>A0A511KH02</accession>
<dbReference type="Gene3D" id="4.10.240.10">
    <property type="entry name" value="Zn(2)-C6 fungal-type DNA-binding domain"/>
    <property type="match status" value="1"/>
</dbReference>